<sequence>MGTMMHSLDAAATGEQQRKQQHRKCLGCVLKRCFCCWCCCSNCCCSCCGCSCSTGETAGIGRFMLSSSSNWYSASIFATAAAAAK</sequence>
<organism evidence="1 2">
    <name type="scientific">Eimeria tenella</name>
    <name type="common">Coccidian parasite</name>
    <dbReference type="NCBI Taxonomy" id="5802"/>
    <lineage>
        <taxon>Eukaryota</taxon>
        <taxon>Sar</taxon>
        <taxon>Alveolata</taxon>
        <taxon>Apicomplexa</taxon>
        <taxon>Conoidasida</taxon>
        <taxon>Coccidia</taxon>
        <taxon>Eucoccidiorida</taxon>
        <taxon>Eimeriorina</taxon>
        <taxon>Eimeriidae</taxon>
        <taxon>Eimeria</taxon>
    </lineage>
</organism>
<reference evidence="1" key="2">
    <citation type="submission" date="2013-10" db="EMBL/GenBank/DDBJ databases">
        <authorList>
            <person name="Aslett M."/>
        </authorList>
    </citation>
    <scope>NUCLEOTIDE SEQUENCE [LARGE SCALE GENOMIC DNA]</scope>
    <source>
        <strain evidence="1">Houghton</strain>
    </source>
</reference>
<dbReference type="Proteomes" id="UP000030747">
    <property type="component" value="Unassembled WGS sequence"/>
</dbReference>
<evidence type="ECO:0000313" key="1">
    <source>
        <dbReference type="EMBL" id="CDJ45311.1"/>
    </source>
</evidence>
<evidence type="ECO:0000313" key="2">
    <source>
        <dbReference type="Proteomes" id="UP000030747"/>
    </source>
</evidence>
<accession>U6L564</accession>
<dbReference type="VEuPathDB" id="ToxoDB:ETH_00009305"/>
<reference evidence="1" key="1">
    <citation type="submission" date="2013-10" db="EMBL/GenBank/DDBJ databases">
        <title>Genomic analysis of the causative agents of coccidiosis in chickens.</title>
        <authorList>
            <person name="Reid A.J."/>
            <person name="Blake D."/>
            <person name="Billington K."/>
            <person name="Browne H."/>
            <person name="Dunn M."/>
            <person name="Hung S."/>
            <person name="Kawahara F."/>
            <person name="Miranda-Saavedra D."/>
            <person name="Mourier T."/>
            <person name="Nagra H."/>
            <person name="Otto T.D."/>
            <person name="Rawlings N."/>
            <person name="Sanchez A."/>
            <person name="Sanders M."/>
            <person name="Subramaniam C."/>
            <person name="Tay Y."/>
            <person name="Dear P."/>
            <person name="Doerig C."/>
            <person name="Gruber A."/>
            <person name="Parkinson J."/>
            <person name="Shirley M."/>
            <person name="Wan K.L."/>
            <person name="Berriman M."/>
            <person name="Tomley F."/>
            <person name="Pain A."/>
        </authorList>
    </citation>
    <scope>NUCLEOTIDE SEQUENCE [LARGE SCALE GENOMIC DNA]</scope>
    <source>
        <strain evidence="1">Houghton</strain>
    </source>
</reference>
<keyword evidence="2" id="KW-1185">Reference proteome</keyword>
<dbReference type="EMBL" id="HG678165">
    <property type="protein sequence ID" value="CDJ45311.1"/>
    <property type="molecule type" value="Genomic_DNA"/>
</dbReference>
<dbReference type="AlphaFoldDB" id="U6L564"/>
<name>U6L564_EIMTE</name>
<protein>
    <submittedName>
        <fullName evidence="1">Uncharacterized protein</fullName>
    </submittedName>
</protein>
<dbReference type="RefSeq" id="XP_013236057.1">
    <property type="nucleotide sequence ID" value="XM_013380603.1"/>
</dbReference>
<dbReference type="GeneID" id="25251062"/>
<proteinExistence type="predicted"/>
<gene>
    <name evidence="1" type="ORF">ETH_00009305</name>
</gene>